<dbReference type="Gene3D" id="2.120.10.70">
    <property type="entry name" value="Fucose-specific lectin"/>
    <property type="match status" value="1"/>
</dbReference>
<accession>A0A2V5LSG7</accession>
<evidence type="ECO:0000313" key="2">
    <source>
        <dbReference type="Proteomes" id="UP000247832"/>
    </source>
</evidence>
<sequence>YIRPGASWVDNDLTNFSSGVPAVGGSALDGYWGSDSSQHVNYFSVDGHVHELYIRPGASWVDNDLTNFSSGVPAVPGSALDGYWGSDSSQHVNYFSADGHVHELYIRPGASWVDNDLTNFSSGVPAVGGSALDGYWGSDSSQHVNYFSVDGHVHELYIRPGASWVDNDLTNFSSGVPAVPGSALDGYWGSDSSQHVNYFSADGHVHELYIHP</sequence>
<reference evidence="1 2" key="1">
    <citation type="submission" date="2018-05" db="EMBL/GenBank/DDBJ databases">
        <title>Genetic diversity of glacier-inhabiting Cryobacterium bacteria in China and description of Cryobacterium mengkeensis sp. nov. and Arthrobacter glacialis sp. nov.</title>
        <authorList>
            <person name="Liu Q."/>
            <person name="Xin Y.-H."/>
        </authorList>
    </citation>
    <scope>NUCLEOTIDE SEQUENCE [LARGE SCALE GENOMIC DNA]</scope>
    <source>
        <strain evidence="1 2">LI2</strain>
    </source>
</reference>
<dbReference type="RefSeq" id="WP_170133295.1">
    <property type="nucleotide sequence ID" value="NZ_QJVD01000045.1"/>
</dbReference>
<feature type="non-terminal residue" evidence="1">
    <location>
        <position position="1"/>
    </location>
</feature>
<comment type="caution">
    <text evidence="1">The sequence shown here is derived from an EMBL/GenBank/DDBJ whole genome shotgun (WGS) entry which is preliminary data.</text>
</comment>
<dbReference type="EMBL" id="QJVD01000045">
    <property type="protein sequence ID" value="PYI64606.1"/>
    <property type="molecule type" value="Genomic_DNA"/>
</dbReference>
<protein>
    <submittedName>
        <fullName evidence="1">Uncharacterized protein</fullName>
    </submittedName>
</protein>
<keyword evidence="2" id="KW-1185">Reference proteome</keyword>
<organism evidence="1 2">
    <name type="scientific">Arthrobacter livingstonensis</name>
    <dbReference type="NCBI Taxonomy" id="670078"/>
    <lineage>
        <taxon>Bacteria</taxon>
        <taxon>Bacillati</taxon>
        <taxon>Actinomycetota</taxon>
        <taxon>Actinomycetes</taxon>
        <taxon>Micrococcales</taxon>
        <taxon>Micrococcaceae</taxon>
        <taxon>Arthrobacter</taxon>
    </lineage>
</organism>
<dbReference type="Gene3D" id="2.40.128.190">
    <property type="match status" value="1"/>
</dbReference>
<gene>
    <name evidence="1" type="ORF">CVV68_21425</name>
</gene>
<name>A0A2V5LSG7_9MICC</name>
<dbReference type="Proteomes" id="UP000247832">
    <property type="component" value="Unassembled WGS sequence"/>
</dbReference>
<proteinExistence type="predicted"/>
<evidence type="ECO:0000313" key="1">
    <source>
        <dbReference type="EMBL" id="PYI64606.1"/>
    </source>
</evidence>
<dbReference type="AlphaFoldDB" id="A0A2V5LSG7"/>